<accession>A0AAV7VY89</accession>
<evidence type="ECO:0000313" key="2">
    <source>
        <dbReference type="Proteomes" id="UP001066276"/>
    </source>
</evidence>
<protein>
    <recommendedName>
        <fullName evidence="3">Secreted protein</fullName>
    </recommendedName>
</protein>
<proteinExistence type="predicted"/>
<sequence length="89" mass="9746">MLAVVVVELAVTVPINVVEMAATVISNAEETLLTNDGTELNVLVDAATERKRCEKGFTFRAKETVVRFFSASASCSREWDREDVLILGV</sequence>
<gene>
    <name evidence="1" type="ORF">NDU88_001030</name>
</gene>
<evidence type="ECO:0008006" key="3">
    <source>
        <dbReference type="Google" id="ProtNLM"/>
    </source>
</evidence>
<dbReference type="AlphaFoldDB" id="A0AAV7VY89"/>
<keyword evidence="2" id="KW-1185">Reference proteome</keyword>
<organism evidence="1 2">
    <name type="scientific">Pleurodeles waltl</name>
    <name type="common">Iberian ribbed newt</name>
    <dbReference type="NCBI Taxonomy" id="8319"/>
    <lineage>
        <taxon>Eukaryota</taxon>
        <taxon>Metazoa</taxon>
        <taxon>Chordata</taxon>
        <taxon>Craniata</taxon>
        <taxon>Vertebrata</taxon>
        <taxon>Euteleostomi</taxon>
        <taxon>Amphibia</taxon>
        <taxon>Batrachia</taxon>
        <taxon>Caudata</taxon>
        <taxon>Salamandroidea</taxon>
        <taxon>Salamandridae</taxon>
        <taxon>Pleurodelinae</taxon>
        <taxon>Pleurodeles</taxon>
    </lineage>
</organism>
<dbReference type="EMBL" id="JANPWB010000002">
    <property type="protein sequence ID" value="KAJ1205602.1"/>
    <property type="molecule type" value="Genomic_DNA"/>
</dbReference>
<dbReference type="Proteomes" id="UP001066276">
    <property type="component" value="Chromosome 1_2"/>
</dbReference>
<evidence type="ECO:0000313" key="1">
    <source>
        <dbReference type="EMBL" id="KAJ1205602.1"/>
    </source>
</evidence>
<comment type="caution">
    <text evidence="1">The sequence shown here is derived from an EMBL/GenBank/DDBJ whole genome shotgun (WGS) entry which is preliminary data.</text>
</comment>
<name>A0AAV7VY89_PLEWA</name>
<reference evidence="1" key="1">
    <citation type="journal article" date="2022" name="bioRxiv">
        <title>Sequencing and chromosome-scale assembly of the giantPleurodeles waltlgenome.</title>
        <authorList>
            <person name="Brown T."/>
            <person name="Elewa A."/>
            <person name="Iarovenko S."/>
            <person name="Subramanian E."/>
            <person name="Araus A.J."/>
            <person name="Petzold A."/>
            <person name="Susuki M."/>
            <person name="Suzuki K.-i.T."/>
            <person name="Hayashi T."/>
            <person name="Toyoda A."/>
            <person name="Oliveira C."/>
            <person name="Osipova E."/>
            <person name="Leigh N.D."/>
            <person name="Simon A."/>
            <person name="Yun M.H."/>
        </authorList>
    </citation>
    <scope>NUCLEOTIDE SEQUENCE</scope>
    <source>
        <strain evidence="1">20211129_DDA</strain>
        <tissue evidence="1">Liver</tissue>
    </source>
</reference>